<evidence type="ECO:0000256" key="1">
    <source>
        <dbReference type="ARBA" id="ARBA00023295"/>
    </source>
</evidence>
<dbReference type="InterPro" id="IPR023214">
    <property type="entry name" value="HAD_sf"/>
</dbReference>
<dbReference type="InterPro" id="IPR005195">
    <property type="entry name" value="Glyco_hydro_65_M"/>
</dbReference>
<gene>
    <name evidence="5" type="ORF">FNL38_105403</name>
</gene>
<protein>
    <submittedName>
        <fullName evidence="5">HAD superfamily hydrolase (TIGR01509 family)/beta-phosphoglucomutase family hydrolase</fullName>
    </submittedName>
</protein>
<dbReference type="GO" id="GO:0005975">
    <property type="term" value="P:carbohydrate metabolic process"/>
    <property type="evidence" value="ECO:0007669"/>
    <property type="project" value="InterPro"/>
</dbReference>
<name>A0A652YNE3_NOCGL</name>
<dbReference type="InterPro" id="IPR005196">
    <property type="entry name" value="Glyco_hydro_65_N"/>
</dbReference>
<evidence type="ECO:0000259" key="3">
    <source>
        <dbReference type="Pfam" id="PF03633"/>
    </source>
</evidence>
<feature type="domain" description="Glycoside hydrolase family 65 C-terminal" evidence="3">
    <location>
        <begin position="1000"/>
        <end position="1063"/>
    </location>
</feature>
<dbReference type="GO" id="GO:0030246">
    <property type="term" value="F:carbohydrate binding"/>
    <property type="evidence" value="ECO:0007669"/>
    <property type="project" value="InterPro"/>
</dbReference>
<dbReference type="GO" id="GO:0004553">
    <property type="term" value="F:hydrolase activity, hydrolyzing O-glycosyl compounds"/>
    <property type="evidence" value="ECO:0007669"/>
    <property type="project" value="TreeGrafter"/>
</dbReference>
<dbReference type="InterPro" id="IPR023198">
    <property type="entry name" value="PGP-like_dom2"/>
</dbReference>
<evidence type="ECO:0000259" key="2">
    <source>
        <dbReference type="Pfam" id="PF03632"/>
    </source>
</evidence>
<keyword evidence="5" id="KW-0378">Hydrolase</keyword>
<dbReference type="SFLD" id="SFLDG01129">
    <property type="entry name" value="C1.5:_HAD__Beta-PGM__Phosphata"/>
    <property type="match status" value="1"/>
</dbReference>
<dbReference type="InterPro" id="IPR011013">
    <property type="entry name" value="Gal_mutarotase_sf_dom"/>
</dbReference>
<dbReference type="FunFam" id="1.50.10.10:FF:000053">
    <property type="entry name" value="Putative glycosyl hydrolase"/>
    <property type="match status" value="1"/>
</dbReference>
<dbReference type="EMBL" id="VNIQ01000005">
    <property type="protein sequence ID" value="TYQ03253.1"/>
    <property type="molecule type" value="Genomic_DNA"/>
</dbReference>
<dbReference type="SFLD" id="SFLDS00003">
    <property type="entry name" value="Haloacid_Dehalogenase"/>
    <property type="match status" value="1"/>
</dbReference>
<evidence type="ECO:0000259" key="4">
    <source>
        <dbReference type="Pfam" id="PF03636"/>
    </source>
</evidence>
<evidence type="ECO:0000313" key="5">
    <source>
        <dbReference type="EMBL" id="TYQ03253.1"/>
    </source>
</evidence>
<dbReference type="SUPFAM" id="SSF48208">
    <property type="entry name" value="Six-hairpin glycosidases"/>
    <property type="match status" value="1"/>
</dbReference>
<dbReference type="InterPro" id="IPR006439">
    <property type="entry name" value="HAD-SF_hydro_IA"/>
</dbReference>
<proteinExistence type="predicted"/>
<dbReference type="Gene3D" id="2.60.420.10">
    <property type="entry name" value="Maltose phosphorylase, domain 3"/>
    <property type="match status" value="1"/>
</dbReference>
<dbReference type="PRINTS" id="PR00413">
    <property type="entry name" value="HADHALOGNASE"/>
</dbReference>
<dbReference type="GO" id="GO:0016757">
    <property type="term" value="F:glycosyltransferase activity"/>
    <property type="evidence" value="ECO:0007669"/>
    <property type="project" value="UniProtKB-ARBA"/>
</dbReference>
<dbReference type="Pfam" id="PF03636">
    <property type="entry name" value="Glyco_hydro_65N"/>
    <property type="match status" value="1"/>
</dbReference>
<dbReference type="NCBIfam" id="TIGR01509">
    <property type="entry name" value="HAD-SF-IA-v3"/>
    <property type="match status" value="1"/>
</dbReference>
<dbReference type="SUPFAM" id="SSF56784">
    <property type="entry name" value="HAD-like"/>
    <property type="match status" value="1"/>
</dbReference>
<sequence>MTIWRADETLRASIVIDGKVLRAVLFDMDGVVTDTAKVHLAAWRRLFHYLTERGEVGDVELSDNDYRRYIDGKARAQGLQSYLTSRDVVLPLGNSEGSPNAVTITDLLGRKNTYFLEELGRHRVEVIVPTVRWIQQLRSAGVHTAIVSASRNAKFVLDSAHLANLFDIRCDGIDAAKRGLAGKPNPDTYLEAAARLSVPPSECVVIEDATAGIRAANSGGFGLSIGLGPAENVADLIGSGADFVVSDVSEIDYHFVTSASAEGDNDDAACELCTDGADPSWSLEYRGLSPDTAGLRETLLTQGNGYFATRGALPESHDDGVHYPGTYIAGCYNRLTSEAAGRSRDDESAVNIPDWTVFTVAGPDGQWLGSGSHLIDHHHEEFDLRCGTVRRETTFRDITGRVTRIRQQRFVSMDDPHLAAICTTIIPENWDGTVHVRSGINAAVSNNNVPDYSLLANHHLTVISAEAVDHERVSTTVETSTSHIRVSQCERLRVRFDDGSTPQHTRRVDVSENSVAQLVTYTATSGQPVVFEKTMSLFTSRDHAIAEPDHAAREHAIDAADHRELFRRHCIAWELLWHKFAITLGSDVTTSLAANVQLVHALQTLSAHTIDLDVGVPARGLHGEAYRGHVFWDELFVTPILTLRLPELTRSLLLYRSRRLRQAKSNAGKTGHDGALFPWQSGSDGREETPTALFNPRSKRWMPDNSRRQHHVNLAVAYNVWHYWQTTTDLEFLRNHAVELLVENARFWISRADYDATDDRYDVRGIMGPDEFHDGYPGRPGEGIDNNTYVNIMTEWSLMRALDAVEILGRTSRSITEDLEVTESELAAWDKMSRRLRLTFLPNGLLAQFEGFDTLKELDWADYRSRYLDIGRLDLILEAEGDSTVHYKASKQADLLMLLYVFSAEELTDLIARLGYHFDPSSIPSMIDYYLSRTTHGSTLSRIAHTWVLVRGNRSQSWDMLRSALASDLSDSQHGRTREGIHLAAMAGAIDILERCYTGLDFRDDVVWLHPQLPIELSELAFTIYYRGHRLQIQCTHSSVTVSSETKDAAPIELSIDGSSHIVLPGSSVTVSAQ</sequence>
<dbReference type="Pfam" id="PF03632">
    <property type="entry name" value="Glyco_hydro_65m"/>
    <property type="match status" value="1"/>
</dbReference>
<dbReference type="Pfam" id="PF03633">
    <property type="entry name" value="Glyco_hydro_65C"/>
    <property type="match status" value="1"/>
</dbReference>
<dbReference type="SUPFAM" id="SSF74650">
    <property type="entry name" value="Galactose mutarotase-like"/>
    <property type="match status" value="1"/>
</dbReference>
<dbReference type="Gene3D" id="1.10.150.240">
    <property type="entry name" value="Putative phosphatase, domain 2"/>
    <property type="match status" value="1"/>
</dbReference>
<comment type="caution">
    <text evidence="5">The sequence shown here is derived from an EMBL/GenBank/DDBJ whole genome shotgun (WGS) entry which is preliminary data.</text>
</comment>
<dbReference type="InterPro" id="IPR008928">
    <property type="entry name" value="6-hairpin_glycosidase_sf"/>
</dbReference>
<dbReference type="Gene3D" id="2.70.98.40">
    <property type="entry name" value="Glycoside hydrolase, family 65, N-terminal domain"/>
    <property type="match status" value="1"/>
</dbReference>
<dbReference type="PANTHER" id="PTHR11051:SF8">
    <property type="entry name" value="PROTEIN-GLUCOSYLGALACTOSYLHYDROXYLYSINE GLUCOSIDASE"/>
    <property type="match status" value="1"/>
</dbReference>
<feature type="domain" description="Glycoside hydrolase family 65 N-terminal" evidence="4">
    <location>
        <begin position="285"/>
        <end position="541"/>
    </location>
</feature>
<dbReference type="Pfam" id="PF00702">
    <property type="entry name" value="Hydrolase"/>
    <property type="match status" value="1"/>
</dbReference>
<dbReference type="InterPro" id="IPR036412">
    <property type="entry name" value="HAD-like_sf"/>
</dbReference>
<accession>A0A652YNE3</accession>
<reference evidence="5" key="1">
    <citation type="submission" date="2019-07" db="EMBL/GenBank/DDBJ databases">
        <title>Genomic Encyclopedia of Type Strains, Phase IV (KMG-IV): sequencing the most valuable type-strain genomes for metagenomic binning, comparative biology and taxonomic classification.</title>
        <authorList>
            <person name="Goeker M."/>
        </authorList>
    </citation>
    <scope>NUCLEOTIDE SEQUENCE</scope>
    <source>
        <strain evidence="5">DSM 44596</strain>
    </source>
</reference>
<dbReference type="InterPro" id="IPR005194">
    <property type="entry name" value="Glyco_hydro_65_C"/>
</dbReference>
<dbReference type="Gene3D" id="1.50.10.10">
    <property type="match status" value="1"/>
</dbReference>
<feature type="domain" description="Glycoside hydrolase family 65 central catalytic" evidence="2">
    <location>
        <begin position="597"/>
        <end position="990"/>
    </location>
</feature>
<keyword evidence="1" id="KW-0326">Glycosidase</keyword>
<organism evidence="5">
    <name type="scientific">Nocardia globerula</name>
    <dbReference type="NCBI Taxonomy" id="1818"/>
    <lineage>
        <taxon>Bacteria</taxon>
        <taxon>Bacillati</taxon>
        <taxon>Actinomycetota</taxon>
        <taxon>Actinomycetes</taxon>
        <taxon>Mycobacteriales</taxon>
        <taxon>Nocardiaceae</taxon>
        <taxon>Nocardia</taxon>
    </lineage>
</organism>
<dbReference type="PANTHER" id="PTHR11051">
    <property type="entry name" value="GLYCOSYL HYDROLASE-RELATED"/>
    <property type="match status" value="1"/>
</dbReference>
<dbReference type="InterPro" id="IPR037018">
    <property type="entry name" value="GH65_N"/>
</dbReference>
<dbReference type="AlphaFoldDB" id="A0A652YNE3"/>
<dbReference type="InterPro" id="IPR012341">
    <property type="entry name" value="6hp_glycosidase-like_sf"/>
</dbReference>
<dbReference type="Gene3D" id="3.40.50.1000">
    <property type="entry name" value="HAD superfamily/HAD-like"/>
    <property type="match status" value="1"/>
</dbReference>